<dbReference type="OrthoDB" id="10009287at2759"/>
<dbReference type="GeneID" id="25914541"/>
<dbReference type="Proteomes" id="UP000054560">
    <property type="component" value="Unassembled WGS sequence"/>
</dbReference>
<organism evidence="8 9">
    <name type="scientific">Sphaeroforma arctica JP610</name>
    <dbReference type="NCBI Taxonomy" id="667725"/>
    <lineage>
        <taxon>Eukaryota</taxon>
        <taxon>Ichthyosporea</taxon>
        <taxon>Ichthyophonida</taxon>
        <taxon>Sphaeroforma</taxon>
    </lineage>
</organism>
<protein>
    <recommendedName>
        <fullName evidence="10">Receptor expression-enhancing protein</fullName>
    </recommendedName>
</protein>
<dbReference type="PANTHER" id="PTHR12300">
    <property type="entry name" value="HVA22-LIKE PROTEINS"/>
    <property type="match status" value="1"/>
</dbReference>
<keyword evidence="3 7" id="KW-0812">Transmembrane</keyword>
<evidence type="ECO:0000256" key="5">
    <source>
        <dbReference type="ARBA" id="ARBA00023136"/>
    </source>
</evidence>
<accession>A0A0L0FBE0</accession>
<dbReference type="AlphaFoldDB" id="A0A0L0FBE0"/>
<evidence type="ECO:0000256" key="7">
    <source>
        <dbReference type="SAM" id="Phobius"/>
    </source>
</evidence>
<evidence type="ECO:0008006" key="10">
    <source>
        <dbReference type="Google" id="ProtNLM"/>
    </source>
</evidence>
<gene>
    <name evidence="8" type="ORF">SARC_14037</name>
</gene>
<keyword evidence="9" id="KW-1185">Reference proteome</keyword>
<keyword evidence="5 7" id="KW-0472">Membrane</keyword>
<evidence type="ECO:0000256" key="3">
    <source>
        <dbReference type="ARBA" id="ARBA00022692"/>
    </source>
</evidence>
<dbReference type="Pfam" id="PF03134">
    <property type="entry name" value="TB2_DP1_HVA22"/>
    <property type="match status" value="1"/>
</dbReference>
<evidence type="ECO:0000256" key="1">
    <source>
        <dbReference type="ARBA" id="ARBA00004141"/>
    </source>
</evidence>
<dbReference type="STRING" id="667725.A0A0L0FBE0"/>
<name>A0A0L0FBE0_9EUKA</name>
<evidence type="ECO:0000313" key="9">
    <source>
        <dbReference type="Proteomes" id="UP000054560"/>
    </source>
</evidence>
<evidence type="ECO:0000313" key="8">
    <source>
        <dbReference type="EMBL" id="KNC73408.1"/>
    </source>
</evidence>
<feature type="transmembrane region" description="Helical" evidence="7">
    <location>
        <begin position="38"/>
        <end position="57"/>
    </location>
</feature>
<dbReference type="PANTHER" id="PTHR12300:SF161">
    <property type="entry name" value="RECEPTOR EXPRESSION-ENHANCING PROTEIN"/>
    <property type="match status" value="1"/>
</dbReference>
<comment type="similarity">
    <text evidence="2 6">Belongs to the DP1 family.</text>
</comment>
<sequence>MSLEEAKVQYQKLAVDLNKKFGSQPQIKQVTEKTGAQAAHVVLGGAAIAFLSAWLIFGADFVTTLVAVVYPAYASIQAIEALGSTDDAQWLTYWVIYACLNVLEFGEEYLLEFIPVYYVVKMCLCVWMFLPSTQGASIVYKNAIKPLVNKDTAAKVSEAISTEAKVE</sequence>
<keyword evidence="4 7" id="KW-1133">Transmembrane helix</keyword>
<proteinExistence type="inferred from homology"/>
<dbReference type="eggNOG" id="KOG1725">
    <property type="taxonomic scope" value="Eukaryota"/>
</dbReference>
<dbReference type="InterPro" id="IPR004345">
    <property type="entry name" value="TB2_DP1_HVA22"/>
</dbReference>
<evidence type="ECO:0000256" key="4">
    <source>
        <dbReference type="ARBA" id="ARBA00022989"/>
    </source>
</evidence>
<feature type="transmembrane region" description="Helical" evidence="7">
    <location>
        <begin position="109"/>
        <end position="130"/>
    </location>
</feature>
<dbReference type="RefSeq" id="XP_014147310.1">
    <property type="nucleotide sequence ID" value="XM_014291835.1"/>
</dbReference>
<evidence type="ECO:0000256" key="2">
    <source>
        <dbReference type="ARBA" id="ARBA00008573"/>
    </source>
</evidence>
<dbReference type="EMBL" id="KQ245653">
    <property type="protein sequence ID" value="KNC73408.1"/>
    <property type="molecule type" value="Genomic_DNA"/>
</dbReference>
<evidence type="ECO:0000256" key="6">
    <source>
        <dbReference type="RuleBase" id="RU362006"/>
    </source>
</evidence>
<dbReference type="GO" id="GO:0016020">
    <property type="term" value="C:membrane"/>
    <property type="evidence" value="ECO:0007669"/>
    <property type="project" value="UniProtKB-SubCell"/>
</dbReference>
<reference evidence="8 9" key="1">
    <citation type="submission" date="2011-02" db="EMBL/GenBank/DDBJ databases">
        <title>The Genome Sequence of Sphaeroforma arctica JP610.</title>
        <authorList>
            <consortium name="The Broad Institute Genome Sequencing Platform"/>
            <person name="Russ C."/>
            <person name="Cuomo C."/>
            <person name="Young S.K."/>
            <person name="Zeng Q."/>
            <person name="Gargeya S."/>
            <person name="Alvarado L."/>
            <person name="Berlin A."/>
            <person name="Chapman S.B."/>
            <person name="Chen Z."/>
            <person name="Freedman E."/>
            <person name="Gellesch M."/>
            <person name="Goldberg J."/>
            <person name="Griggs A."/>
            <person name="Gujja S."/>
            <person name="Heilman E."/>
            <person name="Heiman D."/>
            <person name="Howarth C."/>
            <person name="Mehta T."/>
            <person name="Neiman D."/>
            <person name="Pearson M."/>
            <person name="Roberts A."/>
            <person name="Saif S."/>
            <person name="Shea T."/>
            <person name="Shenoy N."/>
            <person name="Sisk P."/>
            <person name="Stolte C."/>
            <person name="Sykes S."/>
            <person name="White J."/>
            <person name="Yandava C."/>
            <person name="Burger G."/>
            <person name="Gray M.W."/>
            <person name="Holland P.W.H."/>
            <person name="King N."/>
            <person name="Lang F.B.F."/>
            <person name="Roger A.J."/>
            <person name="Ruiz-Trillo I."/>
            <person name="Haas B."/>
            <person name="Nusbaum C."/>
            <person name="Birren B."/>
        </authorList>
    </citation>
    <scope>NUCLEOTIDE SEQUENCE [LARGE SCALE GENOMIC DNA]</scope>
    <source>
        <strain evidence="8 9">JP610</strain>
    </source>
</reference>
<comment type="subcellular location">
    <subcellularLocation>
        <location evidence="1 6">Membrane</location>
        <topology evidence="1 6">Multi-pass membrane protein</topology>
    </subcellularLocation>
</comment>